<feature type="domain" description="4Fe-4S ferredoxin-type" evidence="7">
    <location>
        <begin position="139"/>
        <end position="170"/>
    </location>
</feature>
<dbReference type="InterPro" id="IPR050157">
    <property type="entry name" value="PSI_iron-sulfur_center"/>
</dbReference>
<dbReference type="PROSITE" id="PS51839">
    <property type="entry name" value="4FE4S_HC3"/>
    <property type="match status" value="1"/>
</dbReference>
<dbReference type="SUPFAM" id="SSF54292">
    <property type="entry name" value="2Fe-2S ferredoxin-like"/>
    <property type="match status" value="1"/>
</dbReference>
<feature type="domain" description="4Fe-4S His(Cys)3-ligated-type" evidence="8">
    <location>
        <begin position="80"/>
        <end position="119"/>
    </location>
</feature>
<evidence type="ECO:0000259" key="6">
    <source>
        <dbReference type="PROSITE" id="PS51085"/>
    </source>
</evidence>
<dbReference type="InterPro" id="IPR036010">
    <property type="entry name" value="2Fe-2S_ferredoxin-like_sf"/>
</dbReference>
<dbReference type="GO" id="GO:0047985">
    <property type="term" value="F:hydrogen dehydrogenase activity"/>
    <property type="evidence" value="ECO:0007669"/>
    <property type="project" value="UniProtKB-EC"/>
</dbReference>
<dbReference type="Pfam" id="PF10588">
    <property type="entry name" value="NADH-G_4Fe-4S_3"/>
    <property type="match status" value="1"/>
</dbReference>
<dbReference type="SUPFAM" id="SSF54862">
    <property type="entry name" value="4Fe-4S ferredoxins"/>
    <property type="match status" value="1"/>
</dbReference>
<dbReference type="SMART" id="SM00929">
    <property type="entry name" value="NADH-G_4Fe-4S_3"/>
    <property type="match status" value="1"/>
</dbReference>
<dbReference type="NCBIfam" id="NF005745">
    <property type="entry name" value="PRK07569.1"/>
    <property type="match status" value="1"/>
</dbReference>
<feature type="domain" description="4Fe-4S ferredoxin-type" evidence="7">
    <location>
        <begin position="183"/>
        <end position="212"/>
    </location>
</feature>
<dbReference type="CDD" id="cd00207">
    <property type="entry name" value="fer2"/>
    <property type="match status" value="1"/>
</dbReference>
<dbReference type="InterPro" id="IPR017896">
    <property type="entry name" value="4Fe4S_Fe-S-bd"/>
</dbReference>
<evidence type="ECO:0000256" key="3">
    <source>
        <dbReference type="ARBA" id="ARBA00022723"/>
    </source>
</evidence>
<keyword evidence="9" id="KW-0560">Oxidoreductase</keyword>
<comment type="cofactor">
    <cofactor evidence="1">
        <name>[4Fe-4S] cluster</name>
        <dbReference type="ChEBI" id="CHEBI:49883"/>
    </cofactor>
</comment>
<keyword evidence="3" id="KW-0479">Metal-binding</keyword>
<dbReference type="Gene3D" id="3.30.70.20">
    <property type="match status" value="1"/>
</dbReference>
<gene>
    <name evidence="9" type="primary">hoxU</name>
    <name evidence="9" type="ORF">GEAMG1_2068</name>
</gene>
<dbReference type="Pfam" id="PF22117">
    <property type="entry name" value="Fer4_Nqo3"/>
    <property type="match status" value="1"/>
</dbReference>
<evidence type="ECO:0000313" key="10">
    <source>
        <dbReference type="Proteomes" id="UP001295463"/>
    </source>
</evidence>
<dbReference type="EC" id="1.12.1.2" evidence="9"/>
<dbReference type="PIRSF" id="PIRSF000309">
    <property type="entry name" value="NAD_red_hyd_HoxU"/>
    <property type="match status" value="1"/>
</dbReference>
<dbReference type="InterPro" id="IPR000283">
    <property type="entry name" value="NADH_UbQ_OxRdtase_75kDa_su_CS"/>
</dbReference>
<dbReference type="InterPro" id="IPR054351">
    <property type="entry name" value="NADH_UbQ_OxRdtase_ferredoxin"/>
</dbReference>
<dbReference type="InterPro" id="IPR016214">
    <property type="entry name" value="NAD-red_Hydgase_HoxS_gsu"/>
</dbReference>
<proteinExistence type="predicted"/>
<dbReference type="PROSITE" id="PS00641">
    <property type="entry name" value="COMPLEX1_75K_1"/>
    <property type="match status" value="1"/>
</dbReference>
<dbReference type="PANTHER" id="PTHR24960:SF84">
    <property type="entry name" value="HYDROGENASE SUBUNIT"/>
    <property type="match status" value="1"/>
</dbReference>
<dbReference type="InterPro" id="IPR017900">
    <property type="entry name" value="4Fe4S_Fe_S_CS"/>
</dbReference>
<accession>A0ABM9D9S5</accession>
<evidence type="ECO:0000256" key="4">
    <source>
        <dbReference type="ARBA" id="ARBA00023004"/>
    </source>
</evidence>
<feature type="domain" description="2Fe-2S ferredoxin-type" evidence="6">
    <location>
        <begin position="2"/>
        <end position="80"/>
    </location>
</feature>
<dbReference type="InterPro" id="IPR019574">
    <property type="entry name" value="NADH_UbQ_OxRdtase_Gsu_4Fe4S-bd"/>
</dbReference>
<dbReference type="InterPro" id="IPR001041">
    <property type="entry name" value="2Fe-2S_ferredoxin-type"/>
</dbReference>
<keyword evidence="5" id="KW-0411">Iron-sulfur</keyword>
<reference evidence="9 10" key="1">
    <citation type="submission" date="2022-03" db="EMBL/GenBank/DDBJ databases">
        <authorList>
            <person name="Koch H."/>
        </authorList>
    </citation>
    <scope>NUCLEOTIDE SEQUENCE [LARGE SCALE GENOMIC DNA]</scope>
    <source>
        <strain evidence="9 10">G1</strain>
    </source>
</reference>
<keyword evidence="10" id="KW-1185">Reference proteome</keyword>
<dbReference type="PANTHER" id="PTHR24960">
    <property type="entry name" value="PHOTOSYSTEM I IRON-SULFUR CENTER-RELATED"/>
    <property type="match status" value="1"/>
</dbReference>
<keyword evidence="4" id="KW-0408">Iron</keyword>
<name>A0ABM9D9S5_9BACT</name>
<evidence type="ECO:0000256" key="1">
    <source>
        <dbReference type="ARBA" id="ARBA00001966"/>
    </source>
</evidence>
<dbReference type="EMBL" id="OW150024">
    <property type="protein sequence ID" value="CAH2031903.1"/>
    <property type="molecule type" value="Genomic_DNA"/>
</dbReference>
<dbReference type="PROSITE" id="PS51085">
    <property type="entry name" value="2FE2S_FER_2"/>
    <property type="match status" value="1"/>
</dbReference>
<sequence>MAAITLTLNGELVTARQDQTILEVAREHGIAIPTLCYLEGLEEMGGCRLCMVEVAGSSRPVPACITRVQEGMAVTTHSDTITDYRRMIVELLLAERNHTCAVCVQNGSCELQSLAATLGVDHVRFDYLHQQLSMDASRERFALDHNRCVLCLRCVRVCDAVEGAHTWDVRGRGVTSRIVADLDRPWGESVSCTDCGKCVQLCPTGALFRKGATVGEMVKERAFLLRLLERRRRIARGRLP</sequence>
<protein>
    <submittedName>
        <fullName evidence="9">[NiFe] hydrogenase, iron sulfur subunit</fullName>
        <ecNumber evidence="9">1.12.1.2</ecNumber>
    </submittedName>
</protein>
<dbReference type="PROSITE" id="PS00198">
    <property type="entry name" value="4FE4S_FER_1"/>
    <property type="match status" value="1"/>
</dbReference>
<dbReference type="Gene3D" id="3.10.20.740">
    <property type="match status" value="1"/>
</dbReference>
<evidence type="ECO:0000313" key="9">
    <source>
        <dbReference type="EMBL" id="CAH2031903.1"/>
    </source>
</evidence>
<evidence type="ECO:0000259" key="8">
    <source>
        <dbReference type="PROSITE" id="PS51839"/>
    </source>
</evidence>
<organism evidence="9 10">
    <name type="scientific">Trichlorobacter ammonificans</name>
    <dbReference type="NCBI Taxonomy" id="2916410"/>
    <lineage>
        <taxon>Bacteria</taxon>
        <taxon>Pseudomonadati</taxon>
        <taxon>Thermodesulfobacteriota</taxon>
        <taxon>Desulfuromonadia</taxon>
        <taxon>Geobacterales</taxon>
        <taxon>Geobacteraceae</taxon>
        <taxon>Trichlorobacter</taxon>
    </lineage>
</organism>
<dbReference type="RefSeq" id="WP_305732691.1">
    <property type="nucleotide sequence ID" value="NZ_OW150024.1"/>
</dbReference>
<dbReference type="Pfam" id="PF13510">
    <property type="entry name" value="Fer2_4"/>
    <property type="match status" value="1"/>
</dbReference>
<evidence type="ECO:0000256" key="2">
    <source>
        <dbReference type="ARBA" id="ARBA00022485"/>
    </source>
</evidence>
<dbReference type="Proteomes" id="UP001295463">
    <property type="component" value="Chromosome"/>
</dbReference>
<evidence type="ECO:0000259" key="7">
    <source>
        <dbReference type="PROSITE" id="PS51379"/>
    </source>
</evidence>
<keyword evidence="2" id="KW-0004">4Fe-4S</keyword>
<evidence type="ECO:0000256" key="5">
    <source>
        <dbReference type="ARBA" id="ARBA00023014"/>
    </source>
</evidence>
<dbReference type="PROSITE" id="PS51379">
    <property type="entry name" value="4FE4S_FER_2"/>
    <property type="match status" value="2"/>
</dbReference>